<comment type="caution">
    <text evidence="1">The sequence shown here is derived from an EMBL/GenBank/DDBJ whole genome shotgun (WGS) entry which is preliminary data.</text>
</comment>
<proteinExistence type="predicted"/>
<name>A0A2M9A6M6_9BACT</name>
<dbReference type="EMBL" id="PGEX01000001">
    <property type="protein sequence ID" value="PJJ41362.1"/>
    <property type="molecule type" value="Genomic_DNA"/>
</dbReference>
<dbReference type="Proteomes" id="UP000231134">
    <property type="component" value="Unassembled WGS sequence"/>
</dbReference>
<dbReference type="AlphaFoldDB" id="A0A2M9A6M6"/>
<protein>
    <submittedName>
        <fullName evidence="1">Uncharacterized protein</fullName>
    </submittedName>
</protein>
<reference evidence="1 2" key="1">
    <citation type="submission" date="2017-11" db="EMBL/GenBank/DDBJ databases">
        <title>Animal gut microbial communities from fecal samples from Wisconsin, USA.</title>
        <authorList>
            <person name="Neumann A."/>
        </authorList>
    </citation>
    <scope>NUCLEOTIDE SEQUENCE [LARGE SCALE GENOMIC DNA]</scope>
    <source>
        <strain evidence="1 2">UWS3</strain>
    </source>
</reference>
<sequence length="53" mass="6278">MEMRRKFLLQKSRQLIRENQELGIENSGHFRLEFEGNPTRMDVMEALSVLEVA</sequence>
<accession>A0A2M9A6M6</accession>
<gene>
    <name evidence="1" type="ORF">BGX16_1326</name>
</gene>
<organism evidence="1 2">
    <name type="scientific">Hallerella succinigenes</name>
    <dbReference type="NCBI Taxonomy" id="1896222"/>
    <lineage>
        <taxon>Bacteria</taxon>
        <taxon>Pseudomonadati</taxon>
        <taxon>Fibrobacterota</taxon>
        <taxon>Fibrobacteria</taxon>
        <taxon>Fibrobacterales</taxon>
        <taxon>Fibrobacteraceae</taxon>
        <taxon>Hallerella</taxon>
    </lineage>
</organism>
<evidence type="ECO:0000313" key="2">
    <source>
        <dbReference type="Proteomes" id="UP000231134"/>
    </source>
</evidence>
<evidence type="ECO:0000313" key="1">
    <source>
        <dbReference type="EMBL" id="PJJ41362.1"/>
    </source>
</evidence>
<keyword evidence="2" id="KW-1185">Reference proteome</keyword>